<feature type="compositionally biased region" description="Basic residues" evidence="1">
    <location>
        <begin position="104"/>
        <end position="121"/>
    </location>
</feature>
<reference evidence="2 3" key="1">
    <citation type="journal article" date="2009" name="BMC Genomics">
        <title>The complete genome sequence of Xanthomonas albilineans provides new insights into the reductive genome evolution of the xylem-limited Xanthomonadaceae.</title>
        <authorList>
            <person name="Pieretti I."/>
            <person name="Royer M."/>
            <person name="Barbe V."/>
            <person name="Carrere S."/>
            <person name="Koebnik R."/>
            <person name="Cociancich S."/>
            <person name="Couloux A."/>
            <person name="Darrasse A."/>
            <person name="Gouzy J."/>
            <person name="Jacques M.A."/>
            <person name="Lauber E."/>
            <person name="Manceau C."/>
            <person name="Mangenot S."/>
            <person name="Poussier S."/>
            <person name="Segurens B."/>
            <person name="Szurek B."/>
            <person name="Verdier V."/>
            <person name="Arlat M."/>
            <person name="Rott P."/>
        </authorList>
    </citation>
    <scope>NUCLEOTIDE SEQUENCE [LARGE SCALE GENOMIC DNA]</scope>
    <source>
        <strain evidence="3">GPE PC73 / CFBP 7063</strain>
    </source>
</reference>
<organism evidence="2 3">
    <name type="scientific">Xanthomonas albilineans (strain GPE PC73 / CFBP 7063)</name>
    <dbReference type="NCBI Taxonomy" id="380358"/>
    <lineage>
        <taxon>Bacteria</taxon>
        <taxon>Pseudomonadati</taxon>
        <taxon>Pseudomonadota</taxon>
        <taxon>Gammaproteobacteria</taxon>
        <taxon>Lysobacterales</taxon>
        <taxon>Lysobacteraceae</taxon>
        <taxon>Xanthomonas</taxon>
    </lineage>
</organism>
<dbReference type="KEGG" id="xal:XALC_1723"/>
<evidence type="ECO:0000313" key="3">
    <source>
        <dbReference type="Proteomes" id="UP000001890"/>
    </source>
</evidence>
<accession>D2UDW2</accession>
<evidence type="ECO:0000313" key="2">
    <source>
        <dbReference type="EMBL" id="CBA16219.1"/>
    </source>
</evidence>
<name>D2UDW2_XANAP</name>
<protein>
    <submittedName>
        <fullName evidence="2">Hypothetical_protein</fullName>
    </submittedName>
</protein>
<sequence length="136" mass="14534">MAMKMKKRSAIPEPGLPTRRSLWLAGLGLVSLTHRRALAAASGAVDGATSLKARIAQWTDGAEHSVREGAAALRGQVQPLSAEVEARLQPVLVKLGLQATPRAMSRKRAVATKPTARKRAMKTVAAPQRTLKARRA</sequence>
<keyword evidence="3" id="KW-1185">Reference proteome</keyword>
<dbReference type="EMBL" id="FP565176">
    <property type="protein sequence ID" value="CBA16219.1"/>
    <property type="molecule type" value="Genomic_DNA"/>
</dbReference>
<proteinExistence type="predicted"/>
<feature type="region of interest" description="Disordered" evidence="1">
    <location>
        <begin position="104"/>
        <end position="136"/>
    </location>
</feature>
<evidence type="ECO:0000256" key="1">
    <source>
        <dbReference type="SAM" id="MobiDB-lite"/>
    </source>
</evidence>
<dbReference type="Proteomes" id="UP000001890">
    <property type="component" value="Chromosome"/>
</dbReference>
<dbReference type="AlphaFoldDB" id="D2UDW2"/>
<gene>
    <name evidence="2" type="ordered locus">XALc_1723</name>
</gene>